<dbReference type="AlphaFoldDB" id="A0A0A3ZEK9"/>
<proteinExistence type="predicted"/>
<dbReference type="InterPro" id="IPR015168">
    <property type="entry name" value="SsuA/THI5"/>
</dbReference>
<organism evidence="3 4">
    <name type="scientific">Erwinia typographi</name>
    <dbReference type="NCBI Taxonomy" id="371042"/>
    <lineage>
        <taxon>Bacteria</taxon>
        <taxon>Pseudomonadati</taxon>
        <taxon>Pseudomonadota</taxon>
        <taxon>Gammaproteobacteria</taxon>
        <taxon>Enterobacterales</taxon>
        <taxon>Erwiniaceae</taxon>
        <taxon>Erwinia</taxon>
    </lineage>
</organism>
<dbReference type="Proteomes" id="UP000030351">
    <property type="component" value="Unassembled WGS sequence"/>
</dbReference>
<keyword evidence="1" id="KW-0732">Signal</keyword>
<reference evidence="3 4" key="1">
    <citation type="submission" date="2014-10" db="EMBL/GenBank/DDBJ databases">
        <title>Genome sequence of Erwinia typographi M043b.</title>
        <authorList>
            <person name="Chan K.-G."/>
            <person name="Tan W.-S."/>
        </authorList>
    </citation>
    <scope>NUCLEOTIDE SEQUENCE [LARGE SCALE GENOMIC DNA]</scope>
    <source>
        <strain evidence="3 4">M043b</strain>
    </source>
</reference>
<evidence type="ECO:0000313" key="3">
    <source>
        <dbReference type="EMBL" id="KGT96051.1"/>
    </source>
</evidence>
<accession>A0A0A3ZEK9</accession>
<dbReference type="STRING" id="371042.NG99_00650"/>
<evidence type="ECO:0000256" key="1">
    <source>
        <dbReference type="SAM" id="SignalP"/>
    </source>
</evidence>
<protein>
    <submittedName>
        <fullName evidence="3">Nitrate ABC transporter substrate-binding protein</fullName>
    </submittedName>
</protein>
<gene>
    <name evidence="3" type="ORF">NG99_00650</name>
</gene>
<feature type="domain" description="SsuA/THI5-like" evidence="2">
    <location>
        <begin position="117"/>
        <end position="192"/>
    </location>
</feature>
<keyword evidence="4" id="KW-1185">Reference proteome</keyword>
<dbReference type="Gene3D" id="3.40.190.10">
    <property type="entry name" value="Periplasmic binding protein-like II"/>
    <property type="match status" value="2"/>
</dbReference>
<evidence type="ECO:0000259" key="2">
    <source>
        <dbReference type="Pfam" id="PF09084"/>
    </source>
</evidence>
<comment type="caution">
    <text evidence="3">The sequence shown here is derived from an EMBL/GenBank/DDBJ whole genome shotgun (WGS) entry which is preliminary data.</text>
</comment>
<evidence type="ECO:0000313" key="4">
    <source>
        <dbReference type="Proteomes" id="UP000030351"/>
    </source>
</evidence>
<feature type="signal peptide" evidence="1">
    <location>
        <begin position="1"/>
        <end position="23"/>
    </location>
</feature>
<dbReference type="EMBL" id="JRUQ01000004">
    <property type="protein sequence ID" value="KGT96051.1"/>
    <property type="molecule type" value="Genomic_DNA"/>
</dbReference>
<dbReference type="PANTHER" id="PTHR30024">
    <property type="entry name" value="ALIPHATIC SULFONATES-BINDING PROTEIN-RELATED"/>
    <property type="match status" value="1"/>
</dbReference>
<feature type="chain" id="PRO_5002006281" evidence="1">
    <location>
        <begin position="24"/>
        <end position="341"/>
    </location>
</feature>
<dbReference type="RefSeq" id="WP_034887324.1">
    <property type="nucleotide sequence ID" value="NZ_JRUQ01000004.1"/>
</dbReference>
<sequence length="341" mass="37123">MKFINPILVTLFLSFGFSGYAPAQETTNLNIAYQDAGFPALIKKSGVLNDASFKVNWIILTGPAANLSALYGGAIDVGHMGDTSLTIEQANARTPWTVEDAPLKIVAGWRSDYSRTNPPLVTAIRTAANINTPSELAGHTWAYNYGGYNHAQYLISLVKANLSEKDIKPTRFNDGSSAAAAFNSGQTDVYSGSLGPILQSVNNGSAKILWTDRDTGIPGLGVWTARAAVLNDPAKDAALKEFFGDLSHYWAWHQSHKKEVIETLISTLKLTPERAAYEYEVRGGAFRPFDAELFKAEQNVADVLYQGGAIKRKVDVRIGFDDRYNQVQKTTPVKVNEAGGE</sequence>
<dbReference type="OrthoDB" id="506623at2"/>
<dbReference type="Pfam" id="PF09084">
    <property type="entry name" value="NMT1"/>
    <property type="match status" value="1"/>
</dbReference>
<name>A0A0A3ZEK9_9GAMM</name>
<dbReference type="PANTHER" id="PTHR30024:SF48">
    <property type="entry name" value="ABC TRANSPORTER SUBSTRATE-BINDING PROTEIN"/>
    <property type="match status" value="1"/>
</dbReference>
<dbReference type="eggNOG" id="COG0715">
    <property type="taxonomic scope" value="Bacteria"/>
</dbReference>
<dbReference type="SUPFAM" id="SSF53850">
    <property type="entry name" value="Periplasmic binding protein-like II"/>
    <property type="match status" value="1"/>
</dbReference>